<evidence type="ECO:0000313" key="2">
    <source>
        <dbReference type="EMBL" id="KLU87496.1"/>
    </source>
</evidence>
<sequence>MPVTPIEPCGIYMHTICATDPNTGEGTSVDCGIHPQDVQPDGGRVEGGTHQTREVRSLCMDAFHSCLVLSSPDLPQVEGANGLYPSDLEHTLGPRSKKRVLDSPSTG</sequence>
<dbReference type="EnsemblFungi" id="MAPG_06496T0">
    <property type="protein sequence ID" value="MAPG_06496T0"/>
    <property type="gene ID" value="MAPG_06496"/>
</dbReference>
<gene>
    <name evidence="2" type="ORF">MAPG_06496</name>
</gene>
<dbReference type="VEuPathDB" id="FungiDB:MAPG_06496"/>
<accession>A0A0C4E267</accession>
<evidence type="ECO:0000256" key="1">
    <source>
        <dbReference type="SAM" id="MobiDB-lite"/>
    </source>
</evidence>
<reference evidence="3" key="5">
    <citation type="submission" date="2015-06" db="UniProtKB">
        <authorList>
            <consortium name="EnsemblFungi"/>
        </authorList>
    </citation>
    <scope>IDENTIFICATION</scope>
    <source>
        <strain evidence="3">ATCC 64411</strain>
    </source>
</reference>
<reference evidence="4" key="2">
    <citation type="submission" date="2010-05" db="EMBL/GenBank/DDBJ databases">
        <title>The genome sequence of Magnaporthe poae strain ATCC 64411.</title>
        <authorList>
            <person name="Ma L.-J."/>
            <person name="Dead R."/>
            <person name="Young S."/>
            <person name="Zeng Q."/>
            <person name="Koehrsen M."/>
            <person name="Alvarado L."/>
            <person name="Berlin A."/>
            <person name="Chapman S.B."/>
            <person name="Chen Z."/>
            <person name="Freedman E."/>
            <person name="Gellesch M."/>
            <person name="Goldberg J."/>
            <person name="Griggs A."/>
            <person name="Gujja S."/>
            <person name="Heilman E.R."/>
            <person name="Heiman D."/>
            <person name="Hepburn T."/>
            <person name="Howarth C."/>
            <person name="Jen D."/>
            <person name="Larson L."/>
            <person name="Mehta T."/>
            <person name="Neiman D."/>
            <person name="Pearson M."/>
            <person name="Roberts A."/>
            <person name="Saif S."/>
            <person name="Shea T."/>
            <person name="Shenoy N."/>
            <person name="Sisk P."/>
            <person name="Stolte C."/>
            <person name="Sykes S."/>
            <person name="Walk T."/>
            <person name="White J."/>
            <person name="Yandava C."/>
            <person name="Haas B."/>
            <person name="Nusbaum C."/>
            <person name="Birren B."/>
        </authorList>
    </citation>
    <scope>NUCLEOTIDE SEQUENCE [LARGE SCALE GENOMIC DNA]</scope>
    <source>
        <strain evidence="4">ATCC 64411 / 73-15</strain>
    </source>
</reference>
<feature type="region of interest" description="Disordered" evidence="1">
    <location>
        <begin position="28"/>
        <end position="49"/>
    </location>
</feature>
<feature type="region of interest" description="Disordered" evidence="1">
    <location>
        <begin position="77"/>
        <end position="107"/>
    </location>
</feature>
<dbReference type="AlphaFoldDB" id="A0A0C4E267"/>
<reference evidence="2" key="3">
    <citation type="submission" date="2011-03" db="EMBL/GenBank/DDBJ databases">
        <title>Annotation of Magnaporthe poae ATCC 64411.</title>
        <authorList>
            <person name="Ma L.-J."/>
            <person name="Dead R."/>
            <person name="Young S.K."/>
            <person name="Zeng Q."/>
            <person name="Gargeya S."/>
            <person name="Fitzgerald M."/>
            <person name="Haas B."/>
            <person name="Abouelleil A."/>
            <person name="Alvarado L."/>
            <person name="Arachchi H.M."/>
            <person name="Berlin A."/>
            <person name="Brown A."/>
            <person name="Chapman S.B."/>
            <person name="Chen Z."/>
            <person name="Dunbar C."/>
            <person name="Freedman E."/>
            <person name="Gearin G."/>
            <person name="Gellesch M."/>
            <person name="Goldberg J."/>
            <person name="Griggs A."/>
            <person name="Gujja S."/>
            <person name="Heiman D."/>
            <person name="Howarth C."/>
            <person name="Larson L."/>
            <person name="Lui A."/>
            <person name="MacDonald P.J.P."/>
            <person name="Mehta T."/>
            <person name="Montmayeur A."/>
            <person name="Murphy C."/>
            <person name="Neiman D."/>
            <person name="Pearson M."/>
            <person name="Priest M."/>
            <person name="Roberts A."/>
            <person name="Saif S."/>
            <person name="Shea T."/>
            <person name="Shenoy N."/>
            <person name="Sisk P."/>
            <person name="Stolte C."/>
            <person name="Sykes S."/>
            <person name="Yandava C."/>
            <person name="Wortman J."/>
            <person name="Nusbaum C."/>
            <person name="Birren B."/>
        </authorList>
    </citation>
    <scope>NUCLEOTIDE SEQUENCE</scope>
    <source>
        <strain evidence="2">ATCC 64411</strain>
    </source>
</reference>
<reference evidence="2" key="1">
    <citation type="submission" date="2010-05" db="EMBL/GenBank/DDBJ databases">
        <title>The Genome Sequence of Magnaporthe poae strain ATCC 64411.</title>
        <authorList>
            <consortium name="The Broad Institute Genome Sequencing Platform"/>
            <consortium name="Broad Institute Genome Sequencing Center for Infectious Disease"/>
            <person name="Ma L.-J."/>
            <person name="Dead R."/>
            <person name="Young S."/>
            <person name="Zeng Q."/>
            <person name="Koehrsen M."/>
            <person name="Alvarado L."/>
            <person name="Berlin A."/>
            <person name="Chapman S.B."/>
            <person name="Chen Z."/>
            <person name="Freedman E."/>
            <person name="Gellesch M."/>
            <person name="Goldberg J."/>
            <person name="Griggs A."/>
            <person name="Gujja S."/>
            <person name="Heilman E.R."/>
            <person name="Heiman D."/>
            <person name="Hepburn T."/>
            <person name="Howarth C."/>
            <person name="Jen D."/>
            <person name="Larson L."/>
            <person name="Mehta T."/>
            <person name="Neiman D."/>
            <person name="Pearson M."/>
            <person name="Roberts A."/>
            <person name="Saif S."/>
            <person name="Shea T."/>
            <person name="Shenoy N."/>
            <person name="Sisk P."/>
            <person name="Stolte C."/>
            <person name="Sykes S."/>
            <person name="Walk T."/>
            <person name="White J."/>
            <person name="Yandava C."/>
            <person name="Haas B."/>
            <person name="Nusbaum C."/>
            <person name="Birren B."/>
        </authorList>
    </citation>
    <scope>NUCLEOTIDE SEQUENCE</scope>
    <source>
        <strain evidence="2">ATCC 64411</strain>
    </source>
</reference>
<evidence type="ECO:0000313" key="4">
    <source>
        <dbReference type="Proteomes" id="UP000011715"/>
    </source>
</evidence>
<dbReference type="Proteomes" id="UP000011715">
    <property type="component" value="Unassembled WGS sequence"/>
</dbReference>
<dbReference type="EMBL" id="ADBL01001579">
    <property type="status" value="NOT_ANNOTATED_CDS"/>
    <property type="molecule type" value="Genomic_DNA"/>
</dbReference>
<dbReference type="EMBL" id="GL876970">
    <property type="protein sequence ID" value="KLU87496.1"/>
    <property type="molecule type" value="Genomic_DNA"/>
</dbReference>
<keyword evidence="4" id="KW-1185">Reference proteome</keyword>
<reference evidence="3" key="4">
    <citation type="journal article" date="2015" name="G3 (Bethesda)">
        <title>Genome sequences of three phytopathogenic species of the Magnaporthaceae family of fungi.</title>
        <authorList>
            <person name="Okagaki L.H."/>
            <person name="Nunes C.C."/>
            <person name="Sailsbery J."/>
            <person name="Clay B."/>
            <person name="Brown D."/>
            <person name="John T."/>
            <person name="Oh Y."/>
            <person name="Young N."/>
            <person name="Fitzgerald M."/>
            <person name="Haas B.J."/>
            <person name="Zeng Q."/>
            <person name="Young S."/>
            <person name="Adiconis X."/>
            <person name="Fan L."/>
            <person name="Levin J.Z."/>
            <person name="Mitchell T.K."/>
            <person name="Okubara P.A."/>
            <person name="Farman M.L."/>
            <person name="Kohn L.M."/>
            <person name="Birren B."/>
            <person name="Ma L.-J."/>
            <person name="Dean R.A."/>
        </authorList>
    </citation>
    <scope>NUCLEOTIDE SEQUENCE</scope>
    <source>
        <strain evidence="3">ATCC 64411 / 73-15</strain>
    </source>
</reference>
<organism evidence="3 4">
    <name type="scientific">Magnaporthiopsis poae (strain ATCC 64411 / 73-15)</name>
    <name type="common">Kentucky bluegrass fungus</name>
    <name type="synonym">Magnaporthe poae</name>
    <dbReference type="NCBI Taxonomy" id="644358"/>
    <lineage>
        <taxon>Eukaryota</taxon>
        <taxon>Fungi</taxon>
        <taxon>Dikarya</taxon>
        <taxon>Ascomycota</taxon>
        <taxon>Pezizomycotina</taxon>
        <taxon>Sordariomycetes</taxon>
        <taxon>Sordariomycetidae</taxon>
        <taxon>Magnaporthales</taxon>
        <taxon>Magnaporthaceae</taxon>
        <taxon>Magnaporthiopsis</taxon>
    </lineage>
</organism>
<proteinExistence type="predicted"/>
<evidence type="ECO:0000313" key="3">
    <source>
        <dbReference type="EnsemblFungi" id="MAPG_06496T0"/>
    </source>
</evidence>
<protein>
    <submittedName>
        <fullName evidence="2 3">Uncharacterized protein</fullName>
    </submittedName>
</protein>
<name>A0A0C4E267_MAGP6</name>